<feature type="region of interest" description="Disordered" evidence="1">
    <location>
        <begin position="104"/>
        <end position="128"/>
    </location>
</feature>
<proteinExistence type="predicted"/>
<dbReference type="OrthoDB" id="4068068at2759"/>
<organism evidence="3 4">
    <name type="scientific">Lachancea mirantina</name>
    <dbReference type="NCBI Taxonomy" id="1230905"/>
    <lineage>
        <taxon>Eukaryota</taxon>
        <taxon>Fungi</taxon>
        <taxon>Dikarya</taxon>
        <taxon>Ascomycota</taxon>
        <taxon>Saccharomycotina</taxon>
        <taxon>Saccharomycetes</taxon>
        <taxon>Saccharomycetales</taxon>
        <taxon>Saccharomycetaceae</taxon>
        <taxon>Lachancea</taxon>
    </lineage>
</organism>
<keyword evidence="4" id="KW-1185">Reference proteome</keyword>
<name>A0A1G4JJ02_9SACH</name>
<feature type="compositionally biased region" description="Low complexity" evidence="1">
    <location>
        <begin position="111"/>
        <end position="121"/>
    </location>
</feature>
<keyword evidence="2" id="KW-1133">Transmembrane helix</keyword>
<gene>
    <name evidence="3" type="ORF">LAMI_0E01772G</name>
</gene>
<dbReference type="Proteomes" id="UP000191024">
    <property type="component" value="Chromosome E"/>
</dbReference>
<accession>A0A1G4JJ02</accession>
<feature type="transmembrane region" description="Helical" evidence="2">
    <location>
        <begin position="139"/>
        <end position="160"/>
    </location>
</feature>
<dbReference type="AlphaFoldDB" id="A0A1G4JJ02"/>
<keyword evidence="2" id="KW-0472">Membrane</keyword>
<dbReference type="EMBL" id="LT598465">
    <property type="protein sequence ID" value="SCU90371.1"/>
    <property type="molecule type" value="Genomic_DNA"/>
</dbReference>
<protein>
    <submittedName>
        <fullName evidence="3">LAMI_0E01772g1_1</fullName>
    </submittedName>
</protein>
<evidence type="ECO:0000256" key="1">
    <source>
        <dbReference type="SAM" id="MobiDB-lite"/>
    </source>
</evidence>
<sequence length="306" mass="34508">MSNEISRDGALRRKELKLAYVRSIVNHLNYLGFLIIILEYMKFESSVWIFVLRLFIQSLLASPFPTQVQMRFLALSQRNRQVFPSSEMPVTGSATAAREPSNLAEMPGAFPSSHPNSNNSPTGQEQSDEHAIGRLKYNITWFLLHCSVTFNVMITMYRLLSPMDFTYKVRNMPSDLSNSGSTPSPFENSHGLLNGEYRGRIFVQMIGERIPTSNVWGNAQLCFFNVFIMICQIGLYILTCSDCVQESIENKTSAGQDSEETSESGHYGAVAVIDPSASLDRILRERYENNLISYPEATTPDRTQTV</sequence>
<evidence type="ECO:0000313" key="4">
    <source>
        <dbReference type="Proteomes" id="UP000191024"/>
    </source>
</evidence>
<evidence type="ECO:0000313" key="3">
    <source>
        <dbReference type="EMBL" id="SCU90371.1"/>
    </source>
</evidence>
<feature type="transmembrane region" description="Helical" evidence="2">
    <location>
        <begin position="20"/>
        <end position="41"/>
    </location>
</feature>
<keyword evidence="2" id="KW-0812">Transmembrane</keyword>
<reference evidence="3 4" key="1">
    <citation type="submission" date="2016-03" db="EMBL/GenBank/DDBJ databases">
        <authorList>
            <person name="Devillers H."/>
        </authorList>
    </citation>
    <scope>NUCLEOTIDE SEQUENCE [LARGE SCALE GENOMIC DNA]</scope>
    <source>
        <strain evidence="3">CBS 11717</strain>
    </source>
</reference>
<evidence type="ECO:0000256" key="2">
    <source>
        <dbReference type="SAM" id="Phobius"/>
    </source>
</evidence>